<dbReference type="PIRSF" id="PIRSF000709">
    <property type="entry name" value="6PFK_2-Ptase"/>
    <property type="match status" value="1"/>
</dbReference>
<proteinExistence type="predicted"/>
<dbReference type="InterPro" id="IPR013078">
    <property type="entry name" value="His_Pase_superF_clade-1"/>
</dbReference>
<organism evidence="3 4">
    <name type="scientific">Falsihalocynthiibacter arcticus</name>
    <dbReference type="NCBI Taxonomy" id="1579316"/>
    <lineage>
        <taxon>Bacteria</taxon>
        <taxon>Pseudomonadati</taxon>
        <taxon>Pseudomonadota</taxon>
        <taxon>Alphaproteobacteria</taxon>
        <taxon>Rhodobacterales</taxon>
        <taxon>Roseobacteraceae</taxon>
        <taxon>Falsihalocynthiibacter</taxon>
    </lineage>
</organism>
<name>A0A126V4B4_9RHOB</name>
<dbReference type="Pfam" id="PF00300">
    <property type="entry name" value="His_Phos_1"/>
    <property type="match status" value="1"/>
</dbReference>
<dbReference type="InterPro" id="IPR001345">
    <property type="entry name" value="PG/BPGM_mutase_AS"/>
</dbReference>
<accession>A0A126V4B4</accession>
<gene>
    <name evidence="3" type="ORF">RC74_19450</name>
</gene>
<feature type="binding site" evidence="2">
    <location>
        <position position="83"/>
    </location>
    <ligand>
        <name>substrate</name>
    </ligand>
</feature>
<dbReference type="PROSITE" id="PS00175">
    <property type="entry name" value="PG_MUTASE"/>
    <property type="match status" value="1"/>
</dbReference>
<dbReference type="CDD" id="cd07067">
    <property type="entry name" value="HP_PGM_like"/>
    <property type="match status" value="1"/>
</dbReference>
<dbReference type="InterPro" id="IPR029033">
    <property type="entry name" value="His_PPase_superfam"/>
</dbReference>
<feature type="binding site" evidence="2">
    <location>
        <begin position="30"/>
        <end position="37"/>
    </location>
    <ligand>
        <name>substrate</name>
    </ligand>
</feature>
<dbReference type="EMBL" id="CP014327">
    <property type="protein sequence ID" value="AML53140.1"/>
    <property type="molecule type" value="Genomic_DNA"/>
</dbReference>
<evidence type="ECO:0008006" key="5">
    <source>
        <dbReference type="Google" id="ProtNLM"/>
    </source>
</evidence>
<dbReference type="AlphaFoldDB" id="A0A126V4B4"/>
<evidence type="ECO:0000256" key="2">
    <source>
        <dbReference type="PIRSR" id="PIRSR613078-2"/>
    </source>
</evidence>
<feature type="active site" description="Proton donor/acceptor" evidence="1">
    <location>
        <position position="109"/>
    </location>
</feature>
<sequence>MPSLCKGVSRLKKRKVRGPNVEIPPIFILRHGQTEWNLGHRLQGSLDSPLTARGKEQAVVQQRLLAEVFARETAQVVVSPLGRTRQTAEIALRGHKLVSPPRFDPRIAEISAGLWEGLERSEIKRLWPSSCQASCDFEYYTGAINGEGVDKLRKRCTTFLNELTTTTVLITHGICSVMLRGILCGLEHQAMCKLPLTQGCIFEVRDGVEVILQEAK</sequence>
<dbReference type="STRING" id="1579316.RC74_19450"/>
<dbReference type="GO" id="GO:0016791">
    <property type="term" value="F:phosphatase activity"/>
    <property type="evidence" value="ECO:0007669"/>
    <property type="project" value="TreeGrafter"/>
</dbReference>
<dbReference type="OrthoDB" id="9781415at2"/>
<dbReference type="SMART" id="SM00855">
    <property type="entry name" value="PGAM"/>
    <property type="match status" value="1"/>
</dbReference>
<dbReference type="PANTHER" id="PTHR48100">
    <property type="entry name" value="BROAD-SPECIFICITY PHOSPHATASE YOR283W-RELATED"/>
    <property type="match status" value="1"/>
</dbReference>
<evidence type="ECO:0000313" key="4">
    <source>
        <dbReference type="Proteomes" id="UP000070371"/>
    </source>
</evidence>
<evidence type="ECO:0000313" key="3">
    <source>
        <dbReference type="EMBL" id="AML53140.1"/>
    </source>
</evidence>
<protein>
    <recommendedName>
        <fullName evidence="5">Phosphoglycerate mutase</fullName>
    </recommendedName>
</protein>
<dbReference type="KEGG" id="hat:RC74_19450"/>
<feature type="active site" description="Tele-phosphohistidine intermediate" evidence="1">
    <location>
        <position position="31"/>
    </location>
</feature>
<dbReference type="SUPFAM" id="SSF53254">
    <property type="entry name" value="Phosphoglycerate mutase-like"/>
    <property type="match status" value="1"/>
</dbReference>
<evidence type="ECO:0000256" key="1">
    <source>
        <dbReference type="PIRSR" id="PIRSR613078-1"/>
    </source>
</evidence>
<reference evidence="3 4" key="1">
    <citation type="submission" date="2016-02" db="EMBL/GenBank/DDBJ databases">
        <title>Complete genome sequence of Halocynthiibacter arcticus PAMC 20958t from arctic marine sediment.</title>
        <authorList>
            <person name="Lee Y.M."/>
            <person name="Baek K."/>
            <person name="Lee H.K."/>
            <person name="Shin S.C."/>
        </authorList>
    </citation>
    <scope>NUCLEOTIDE SEQUENCE [LARGE SCALE GENOMIC DNA]</scope>
    <source>
        <strain evidence="3">PAMC 20958</strain>
    </source>
</reference>
<dbReference type="InterPro" id="IPR050275">
    <property type="entry name" value="PGM_Phosphatase"/>
</dbReference>
<dbReference type="Proteomes" id="UP000070371">
    <property type="component" value="Chromosome"/>
</dbReference>
<keyword evidence="4" id="KW-1185">Reference proteome</keyword>
<dbReference type="Gene3D" id="3.40.50.1240">
    <property type="entry name" value="Phosphoglycerate mutase-like"/>
    <property type="match status" value="1"/>
</dbReference>